<evidence type="ECO:0000259" key="3">
    <source>
        <dbReference type="Pfam" id="PF07245"/>
    </source>
</evidence>
<keyword evidence="1" id="KW-0812">Transmembrane</keyword>
<dbReference type="WBParaSite" id="ACAC_0001072501-mRNA-1">
    <property type="protein sequence ID" value="ACAC_0001072501-mRNA-1"/>
    <property type="gene ID" value="ACAC_0001072501"/>
</dbReference>
<dbReference type="Pfam" id="PF07245">
    <property type="entry name" value="Phlebovirus_G2"/>
    <property type="match status" value="1"/>
</dbReference>
<evidence type="ECO:0000313" key="5">
    <source>
        <dbReference type="WBParaSite" id="ACAC_0001072501-mRNA-1"/>
    </source>
</evidence>
<evidence type="ECO:0000256" key="2">
    <source>
        <dbReference type="SAM" id="SignalP"/>
    </source>
</evidence>
<feature type="transmembrane region" description="Helical" evidence="1">
    <location>
        <begin position="34"/>
        <end position="55"/>
    </location>
</feature>
<feature type="domain" description="Phlebovirus glycoprotein G2 fusion" evidence="3">
    <location>
        <begin position="78"/>
        <end position="216"/>
    </location>
</feature>
<keyword evidence="1" id="KW-1133">Transmembrane helix</keyword>
<organism evidence="4 5">
    <name type="scientific">Angiostrongylus cantonensis</name>
    <name type="common">Rat lungworm</name>
    <dbReference type="NCBI Taxonomy" id="6313"/>
    <lineage>
        <taxon>Eukaryota</taxon>
        <taxon>Metazoa</taxon>
        <taxon>Ecdysozoa</taxon>
        <taxon>Nematoda</taxon>
        <taxon>Chromadorea</taxon>
        <taxon>Rhabditida</taxon>
        <taxon>Rhabditina</taxon>
        <taxon>Rhabditomorpha</taxon>
        <taxon>Strongyloidea</taxon>
        <taxon>Metastrongylidae</taxon>
        <taxon>Angiostrongylus</taxon>
    </lineage>
</organism>
<keyword evidence="4" id="KW-1185">Reference proteome</keyword>
<name>A0A158PBB8_ANGCA</name>
<evidence type="ECO:0000256" key="1">
    <source>
        <dbReference type="SAM" id="Phobius"/>
    </source>
</evidence>
<keyword evidence="1" id="KW-0472">Membrane</keyword>
<dbReference type="Proteomes" id="UP000035642">
    <property type="component" value="Unassembled WGS sequence"/>
</dbReference>
<reference evidence="4" key="1">
    <citation type="submission" date="2012-09" db="EMBL/GenBank/DDBJ databases">
        <authorList>
            <person name="Martin A.A."/>
        </authorList>
    </citation>
    <scope>NUCLEOTIDE SEQUENCE</scope>
</reference>
<accession>A0A158PBB8</accession>
<reference evidence="5" key="2">
    <citation type="submission" date="2016-04" db="UniProtKB">
        <authorList>
            <consortium name="WormBaseParasite"/>
        </authorList>
    </citation>
    <scope>IDENTIFICATION</scope>
</reference>
<proteinExistence type="predicted"/>
<feature type="signal peptide" evidence="2">
    <location>
        <begin position="1"/>
        <end position="15"/>
    </location>
</feature>
<dbReference type="AlphaFoldDB" id="A0A158PBB8"/>
<keyword evidence="2" id="KW-0732">Signal</keyword>
<sequence length="217" mass="24410">MSILVLLVLLPSTLSENITAEENKYLKDYCAKHFLIYAVVLAFTFLSSLEITWIVEGKSKVCYASALKNKCMIVGEQDCLNSRLLLCISPAKYYQVCFKLPHSKTSLHKIRIEWKALTLTSETDTDLFTRDTAHHVIDSKRCPRTGPCKGQKCARINATSLIPELAIGSKYPEITASVESCGGPGCDCFYWSSGCLFYRIYLSPTSSTIYEIFRCNR</sequence>
<evidence type="ECO:0000313" key="4">
    <source>
        <dbReference type="Proteomes" id="UP000035642"/>
    </source>
</evidence>
<dbReference type="InterPro" id="IPR009878">
    <property type="entry name" value="Phlebovirus_G2_fusion"/>
</dbReference>
<feature type="chain" id="PRO_5012475399" evidence="2">
    <location>
        <begin position="16"/>
        <end position="217"/>
    </location>
</feature>
<protein>
    <submittedName>
        <fullName evidence="5">Phlebovirus_G2 domain-containing protein</fullName>
    </submittedName>
</protein>